<dbReference type="PANTHER" id="PTHR31283:SF5">
    <property type="entry name" value="EKC_KEOPS COMPLEX SUBUNIT LAGE3"/>
    <property type="match status" value="1"/>
</dbReference>
<dbReference type="GO" id="GO:0008033">
    <property type="term" value="P:tRNA processing"/>
    <property type="evidence" value="ECO:0007669"/>
    <property type="project" value="UniProtKB-KW"/>
</dbReference>
<dbReference type="GO" id="GO:0005737">
    <property type="term" value="C:cytoplasm"/>
    <property type="evidence" value="ECO:0007669"/>
    <property type="project" value="UniProtKB-SubCell"/>
</dbReference>
<dbReference type="GeneID" id="39581937"/>
<keyword evidence="8" id="KW-1185">Reference proteome</keyword>
<evidence type="ECO:0000256" key="4">
    <source>
        <dbReference type="ARBA" id="ARBA00022490"/>
    </source>
</evidence>
<dbReference type="Gene3D" id="3.30.310.50">
    <property type="entry name" value="Alpha-D-phosphohexomutase, C-terminal domain"/>
    <property type="match status" value="1"/>
</dbReference>
<evidence type="ECO:0000256" key="6">
    <source>
        <dbReference type="ARBA" id="ARBA00023242"/>
    </source>
</evidence>
<keyword evidence="6" id="KW-0539">Nucleus</keyword>
<organism evidence="7 8">
    <name type="scientific">Sodiomyces alkalinus (strain CBS 110278 / VKM F-3762 / F11)</name>
    <name type="common">Alkaliphilic filamentous fungus</name>
    <dbReference type="NCBI Taxonomy" id="1314773"/>
    <lineage>
        <taxon>Eukaryota</taxon>
        <taxon>Fungi</taxon>
        <taxon>Dikarya</taxon>
        <taxon>Ascomycota</taxon>
        <taxon>Pezizomycotina</taxon>
        <taxon>Sordariomycetes</taxon>
        <taxon>Hypocreomycetidae</taxon>
        <taxon>Glomerellales</taxon>
        <taxon>Plectosphaerellaceae</taxon>
        <taxon>Sodiomyces</taxon>
    </lineage>
</organism>
<evidence type="ECO:0000256" key="1">
    <source>
        <dbReference type="ARBA" id="ARBA00004123"/>
    </source>
</evidence>
<keyword evidence="5" id="KW-0819">tRNA processing</keyword>
<sequence>MTAETQNPSQEDTEFPCSIDIEIPFHTERLADVAHRTLSVDKELSSLVRRSFSLRNQPQEGSHAAATVLHVRYKATTNRMLRVAVNAFMESLYLVIEVMEHLDVDPGKKQAAKQA</sequence>
<dbReference type="Proteomes" id="UP000272025">
    <property type="component" value="Unassembled WGS sequence"/>
</dbReference>
<proteinExistence type="inferred from homology"/>
<protein>
    <submittedName>
        <fullName evidence="7">Transcription factor Pcc1</fullName>
    </submittedName>
</protein>
<dbReference type="InterPro" id="IPR015419">
    <property type="entry name" value="CTAG/Pcc1"/>
</dbReference>
<evidence type="ECO:0000256" key="2">
    <source>
        <dbReference type="ARBA" id="ARBA00004496"/>
    </source>
</evidence>
<dbReference type="PANTHER" id="PTHR31283">
    <property type="entry name" value="EKC/KEOPS COMPLEX SUBUNIT PCC1 FAMILY MEMBER"/>
    <property type="match status" value="1"/>
</dbReference>
<comment type="similarity">
    <text evidence="3">Belongs to the CTAG/PCC1 family.</text>
</comment>
<dbReference type="AlphaFoldDB" id="A0A3N2PZY8"/>
<evidence type="ECO:0000313" key="7">
    <source>
        <dbReference type="EMBL" id="ROT40067.1"/>
    </source>
</evidence>
<dbReference type="EMBL" id="ML119053">
    <property type="protein sequence ID" value="ROT40067.1"/>
    <property type="molecule type" value="Genomic_DNA"/>
</dbReference>
<comment type="subcellular location">
    <subcellularLocation>
        <location evidence="2">Cytoplasm</location>
    </subcellularLocation>
    <subcellularLocation>
        <location evidence="1">Nucleus</location>
    </subcellularLocation>
</comment>
<keyword evidence="4" id="KW-0963">Cytoplasm</keyword>
<dbReference type="GO" id="GO:0005634">
    <property type="term" value="C:nucleus"/>
    <property type="evidence" value="ECO:0007669"/>
    <property type="project" value="UniProtKB-SubCell"/>
</dbReference>
<dbReference type="RefSeq" id="XP_028467873.1">
    <property type="nucleotide sequence ID" value="XM_028613459.1"/>
</dbReference>
<dbReference type="GO" id="GO:0070525">
    <property type="term" value="P:tRNA threonylcarbamoyladenosine metabolic process"/>
    <property type="evidence" value="ECO:0007669"/>
    <property type="project" value="TreeGrafter"/>
</dbReference>
<evidence type="ECO:0000313" key="8">
    <source>
        <dbReference type="Proteomes" id="UP000272025"/>
    </source>
</evidence>
<gene>
    <name evidence="7" type="ORF">SODALDRAFT_350118</name>
</gene>
<dbReference type="Pfam" id="PF09341">
    <property type="entry name" value="Pcc1"/>
    <property type="match status" value="1"/>
</dbReference>
<dbReference type="GO" id="GO:0000408">
    <property type="term" value="C:EKC/KEOPS complex"/>
    <property type="evidence" value="ECO:0007669"/>
    <property type="project" value="TreeGrafter"/>
</dbReference>
<reference evidence="7 8" key="1">
    <citation type="journal article" date="2018" name="Mol. Ecol.">
        <title>The obligate alkalophilic soda-lake fungus Sodiomyces alkalinus has shifted to a protein diet.</title>
        <authorList>
            <person name="Grum-Grzhimaylo A.A."/>
            <person name="Falkoski D.L."/>
            <person name="van den Heuvel J."/>
            <person name="Valero-Jimenez C.A."/>
            <person name="Min B."/>
            <person name="Choi I.G."/>
            <person name="Lipzen A."/>
            <person name="Daum C.G."/>
            <person name="Aanen D.K."/>
            <person name="Tsang A."/>
            <person name="Henrissat B."/>
            <person name="Bilanenko E.N."/>
            <person name="de Vries R.P."/>
            <person name="van Kan J.A.L."/>
            <person name="Grigoriev I.V."/>
            <person name="Debets A.J.M."/>
        </authorList>
    </citation>
    <scope>NUCLEOTIDE SEQUENCE [LARGE SCALE GENOMIC DNA]</scope>
    <source>
        <strain evidence="7 8">F11</strain>
    </source>
</reference>
<dbReference type="OrthoDB" id="10025739at2759"/>
<name>A0A3N2PZY8_SODAK</name>
<evidence type="ECO:0000256" key="3">
    <source>
        <dbReference type="ARBA" id="ARBA00007073"/>
    </source>
</evidence>
<evidence type="ECO:0000256" key="5">
    <source>
        <dbReference type="ARBA" id="ARBA00022694"/>
    </source>
</evidence>
<dbReference type="FunFam" id="3.30.310.50:FF:000005">
    <property type="entry name" value="L antigen family member 3"/>
    <property type="match status" value="1"/>
</dbReference>
<accession>A0A3N2PZY8</accession>